<evidence type="ECO:0000313" key="1">
    <source>
        <dbReference type="EMBL" id="SLN52730.1"/>
    </source>
</evidence>
<gene>
    <name evidence="1" type="ORF">PEL8287_02789</name>
</gene>
<reference evidence="1 2" key="1">
    <citation type="submission" date="2017-03" db="EMBL/GenBank/DDBJ databases">
        <authorList>
            <person name="Afonso C.L."/>
            <person name="Miller P.J."/>
            <person name="Scott M.A."/>
            <person name="Spackman E."/>
            <person name="Goraichik I."/>
            <person name="Dimitrov K.M."/>
            <person name="Suarez D.L."/>
            <person name="Swayne D.E."/>
        </authorList>
    </citation>
    <scope>NUCLEOTIDE SEQUENCE [LARGE SCALE GENOMIC DNA]</scope>
    <source>
        <strain evidence="1 2">CECT 8287</strain>
    </source>
</reference>
<accession>A0A1Y5T078</accession>
<organism evidence="1 2">
    <name type="scientific">Roseovarius litorisediminis</name>
    <dbReference type="NCBI Taxonomy" id="1312363"/>
    <lineage>
        <taxon>Bacteria</taxon>
        <taxon>Pseudomonadati</taxon>
        <taxon>Pseudomonadota</taxon>
        <taxon>Alphaproteobacteria</taxon>
        <taxon>Rhodobacterales</taxon>
        <taxon>Roseobacteraceae</taxon>
        <taxon>Roseovarius</taxon>
    </lineage>
</organism>
<dbReference type="OrthoDB" id="7867925at2"/>
<dbReference type="EMBL" id="FWFL01000007">
    <property type="protein sequence ID" value="SLN52730.1"/>
    <property type="molecule type" value="Genomic_DNA"/>
</dbReference>
<proteinExistence type="predicted"/>
<evidence type="ECO:0000313" key="2">
    <source>
        <dbReference type="Proteomes" id="UP000193827"/>
    </source>
</evidence>
<dbReference type="AlphaFoldDB" id="A0A1Y5T078"/>
<dbReference type="Proteomes" id="UP000193827">
    <property type="component" value="Unassembled WGS sequence"/>
</dbReference>
<sequence length="91" mass="10323">MQNNVYVLSERVEKPVGAIFEVARKGRQKALLSISGYCVKVADSDQIIRKFWSDSPPSLGELAETFGTDTYLVSVTRERKRIRTFKPAPFQ</sequence>
<dbReference type="RefSeq" id="WP_085893019.1">
    <property type="nucleotide sequence ID" value="NZ_FWFL01000007.1"/>
</dbReference>
<keyword evidence="2" id="KW-1185">Reference proteome</keyword>
<protein>
    <submittedName>
        <fullName evidence="1">Uncharacterized protein</fullName>
    </submittedName>
</protein>
<name>A0A1Y5T078_9RHOB</name>